<protein>
    <submittedName>
        <fullName evidence="2">Uncharacterized protein</fullName>
    </submittedName>
</protein>
<gene>
    <name evidence="2" type="ORF">E4U60_006706</name>
</gene>
<feature type="region of interest" description="Disordered" evidence="1">
    <location>
        <begin position="61"/>
        <end position="86"/>
    </location>
</feature>
<dbReference type="EMBL" id="SRPO01000067">
    <property type="protein sequence ID" value="KAG5943379.1"/>
    <property type="molecule type" value="Genomic_DNA"/>
</dbReference>
<feature type="region of interest" description="Disordered" evidence="1">
    <location>
        <begin position="199"/>
        <end position="255"/>
    </location>
</feature>
<evidence type="ECO:0000313" key="3">
    <source>
        <dbReference type="Proteomes" id="UP000706124"/>
    </source>
</evidence>
<sequence length="255" mass="28429">MTGGISTIFSTLGGREAGRLPFRPTAWKLSPLCVHRSFQTSFCQRLKNDVVSKASFFPKSLESDNTASENRASRSQEIDWGSELRTRERTPLPKDVKDPFVKKIKYVLSKDKSLPISALETMPKFSKQERRNLRNYAKLTKQKERKGVKLEKLLSQAKVKEMKAKRFAADAKELYDRYERMKEAKRLYDGWKEEIAREAAAKGDATMEGGTGATPETSSSSSAMPSSADQNSENGGPLKPNAAIVVVKSESTVAQ</sequence>
<feature type="compositionally biased region" description="Low complexity" evidence="1">
    <location>
        <begin position="213"/>
        <end position="228"/>
    </location>
</feature>
<dbReference type="OrthoDB" id="4954355at2759"/>
<evidence type="ECO:0000313" key="2">
    <source>
        <dbReference type="EMBL" id="KAG5943379.1"/>
    </source>
</evidence>
<keyword evidence="3" id="KW-1185">Reference proteome</keyword>
<name>A0A9P7MGQ9_9HYPO</name>
<proteinExistence type="predicted"/>
<accession>A0A9P7MGQ9</accession>
<evidence type="ECO:0000256" key="1">
    <source>
        <dbReference type="SAM" id="MobiDB-lite"/>
    </source>
</evidence>
<organism evidence="2 3">
    <name type="scientific">Claviceps pazoutovae</name>
    <dbReference type="NCBI Taxonomy" id="1649127"/>
    <lineage>
        <taxon>Eukaryota</taxon>
        <taxon>Fungi</taxon>
        <taxon>Dikarya</taxon>
        <taxon>Ascomycota</taxon>
        <taxon>Pezizomycotina</taxon>
        <taxon>Sordariomycetes</taxon>
        <taxon>Hypocreomycetidae</taxon>
        <taxon>Hypocreales</taxon>
        <taxon>Clavicipitaceae</taxon>
        <taxon>Claviceps</taxon>
    </lineage>
</organism>
<feature type="compositionally biased region" description="Basic and acidic residues" evidence="1">
    <location>
        <begin position="71"/>
        <end position="86"/>
    </location>
</feature>
<dbReference type="AlphaFoldDB" id="A0A9P7MGQ9"/>
<comment type="caution">
    <text evidence="2">The sequence shown here is derived from an EMBL/GenBank/DDBJ whole genome shotgun (WGS) entry which is preliminary data.</text>
</comment>
<reference evidence="2 3" key="1">
    <citation type="journal article" date="2020" name="bioRxiv">
        <title>Whole genome comparisons of ergot fungi reveals the divergence and evolution of species within the genus Claviceps are the result of varying mechanisms driving genome evolution and host range expansion.</title>
        <authorList>
            <person name="Wyka S.A."/>
            <person name="Mondo S.J."/>
            <person name="Liu M."/>
            <person name="Dettman J."/>
            <person name="Nalam V."/>
            <person name="Broders K.D."/>
        </authorList>
    </citation>
    <scope>NUCLEOTIDE SEQUENCE [LARGE SCALE GENOMIC DNA]</scope>
    <source>
        <strain evidence="2 3">CCC 1485</strain>
    </source>
</reference>
<dbReference type="Proteomes" id="UP000706124">
    <property type="component" value="Unassembled WGS sequence"/>
</dbReference>